<accession>A0A838BRT1</accession>
<gene>
    <name evidence="2" type="ORF">H0S73_16735</name>
</gene>
<evidence type="ECO:0000313" key="2">
    <source>
        <dbReference type="EMBL" id="MBA1157759.1"/>
    </source>
</evidence>
<comment type="caution">
    <text evidence="2">The sequence shown here is derived from an EMBL/GenBank/DDBJ whole genome shotgun (WGS) entry which is preliminary data.</text>
</comment>
<dbReference type="AlphaFoldDB" id="A0A838BRT1"/>
<keyword evidence="3" id="KW-1185">Reference proteome</keyword>
<dbReference type="EMBL" id="JACDXJ010000001">
    <property type="protein sequence ID" value="MBA1157759.1"/>
    <property type="molecule type" value="Genomic_DNA"/>
</dbReference>
<proteinExistence type="predicted"/>
<protein>
    <submittedName>
        <fullName evidence="2">Gene transfer agent family protein</fullName>
    </submittedName>
</protein>
<reference evidence="2 3" key="1">
    <citation type="submission" date="2020-07" db="EMBL/GenBank/DDBJ databases">
        <title>Draft genome and description of Microvirga mediterraneensis Marseille-Q2068 sp. nov.</title>
        <authorList>
            <person name="Boxberger M."/>
        </authorList>
    </citation>
    <scope>NUCLEOTIDE SEQUENCE [LARGE SCALE GENOMIC DNA]</scope>
    <source>
        <strain evidence="2 3">Marseille-Q2068</strain>
    </source>
</reference>
<sequence>MSSDASFEQVWAGDERVFRLGIGELLALEEKLDCGCAAVLNRIGSGEWRIADLKEPIRLGLMGGGTDAKRAKALVDEHVAPGRLLEAAVLARAILLKALVGDTREQVGKGEAATEAPEANASPLPPSTEQAQS</sequence>
<evidence type="ECO:0000256" key="1">
    <source>
        <dbReference type="SAM" id="MobiDB-lite"/>
    </source>
</evidence>
<name>A0A838BRT1_9HYPH</name>
<dbReference type="Proteomes" id="UP000572984">
    <property type="component" value="Unassembled WGS sequence"/>
</dbReference>
<feature type="region of interest" description="Disordered" evidence="1">
    <location>
        <begin position="103"/>
        <end position="133"/>
    </location>
</feature>
<dbReference type="Pfam" id="PF11836">
    <property type="entry name" value="Phage_TAC_11"/>
    <property type="match status" value="1"/>
</dbReference>
<dbReference type="RefSeq" id="WP_181053210.1">
    <property type="nucleotide sequence ID" value="NZ_JACDXJ010000001.1"/>
</dbReference>
<dbReference type="InterPro" id="IPR021791">
    <property type="entry name" value="Phage_TAC_11"/>
</dbReference>
<evidence type="ECO:0000313" key="3">
    <source>
        <dbReference type="Proteomes" id="UP000572984"/>
    </source>
</evidence>
<organism evidence="2 3">
    <name type="scientific">Microvirga mediterraneensis</name>
    <dbReference type="NCBI Taxonomy" id="2754695"/>
    <lineage>
        <taxon>Bacteria</taxon>
        <taxon>Pseudomonadati</taxon>
        <taxon>Pseudomonadota</taxon>
        <taxon>Alphaproteobacteria</taxon>
        <taxon>Hyphomicrobiales</taxon>
        <taxon>Methylobacteriaceae</taxon>
        <taxon>Microvirga</taxon>
    </lineage>
</organism>